<evidence type="ECO:0000313" key="2">
    <source>
        <dbReference type="EMBL" id="PWA50184.1"/>
    </source>
</evidence>
<dbReference type="AlphaFoldDB" id="A0A2U1LMH5"/>
<protein>
    <recommendedName>
        <fullName evidence="4">Zinc knuckle CX2CX4HX4C</fullName>
    </recommendedName>
</protein>
<gene>
    <name evidence="2" type="ORF">CTI12_AA475520</name>
</gene>
<organism evidence="2 3">
    <name type="scientific">Artemisia annua</name>
    <name type="common">Sweet wormwood</name>
    <dbReference type="NCBI Taxonomy" id="35608"/>
    <lineage>
        <taxon>Eukaryota</taxon>
        <taxon>Viridiplantae</taxon>
        <taxon>Streptophyta</taxon>
        <taxon>Embryophyta</taxon>
        <taxon>Tracheophyta</taxon>
        <taxon>Spermatophyta</taxon>
        <taxon>Magnoliopsida</taxon>
        <taxon>eudicotyledons</taxon>
        <taxon>Gunneridae</taxon>
        <taxon>Pentapetalae</taxon>
        <taxon>asterids</taxon>
        <taxon>campanulids</taxon>
        <taxon>Asterales</taxon>
        <taxon>Asteraceae</taxon>
        <taxon>Asteroideae</taxon>
        <taxon>Anthemideae</taxon>
        <taxon>Artemisiinae</taxon>
        <taxon>Artemisia</taxon>
    </lineage>
</organism>
<name>A0A2U1LMH5_ARTAN</name>
<dbReference type="OrthoDB" id="1427700at2759"/>
<keyword evidence="3" id="KW-1185">Reference proteome</keyword>
<evidence type="ECO:0000256" key="1">
    <source>
        <dbReference type="SAM" id="MobiDB-lite"/>
    </source>
</evidence>
<proteinExistence type="predicted"/>
<feature type="region of interest" description="Disordered" evidence="1">
    <location>
        <begin position="173"/>
        <end position="210"/>
    </location>
</feature>
<accession>A0A2U1LMH5</accession>
<dbReference type="PANTHER" id="PTHR31286">
    <property type="entry name" value="GLYCINE-RICH CELL WALL STRUCTURAL PROTEIN 1.8-LIKE"/>
    <property type="match status" value="1"/>
</dbReference>
<dbReference type="PANTHER" id="PTHR31286:SF99">
    <property type="entry name" value="DUF4283 DOMAIN-CONTAINING PROTEIN"/>
    <property type="match status" value="1"/>
</dbReference>
<evidence type="ECO:0000313" key="3">
    <source>
        <dbReference type="Proteomes" id="UP000245207"/>
    </source>
</evidence>
<dbReference type="InterPro" id="IPR040256">
    <property type="entry name" value="At4g02000-like"/>
</dbReference>
<comment type="caution">
    <text evidence="2">The sequence shown here is derived from an EMBL/GenBank/DDBJ whole genome shotgun (WGS) entry which is preliminary data.</text>
</comment>
<evidence type="ECO:0008006" key="4">
    <source>
        <dbReference type="Google" id="ProtNLM"/>
    </source>
</evidence>
<reference evidence="2 3" key="1">
    <citation type="journal article" date="2018" name="Mol. Plant">
        <title>The genome of Artemisia annua provides insight into the evolution of Asteraceae family and artemisinin biosynthesis.</title>
        <authorList>
            <person name="Shen Q."/>
            <person name="Zhang L."/>
            <person name="Liao Z."/>
            <person name="Wang S."/>
            <person name="Yan T."/>
            <person name="Shi P."/>
            <person name="Liu M."/>
            <person name="Fu X."/>
            <person name="Pan Q."/>
            <person name="Wang Y."/>
            <person name="Lv Z."/>
            <person name="Lu X."/>
            <person name="Zhang F."/>
            <person name="Jiang W."/>
            <person name="Ma Y."/>
            <person name="Chen M."/>
            <person name="Hao X."/>
            <person name="Li L."/>
            <person name="Tang Y."/>
            <person name="Lv G."/>
            <person name="Zhou Y."/>
            <person name="Sun X."/>
            <person name="Brodelius P.E."/>
            <person name="Rose J.K.C."/>
            <person name="Tang K."/>
        </authorList>
    </citation>
    <scope>NUCLEOTIDE SEQUENCE [LARGE SCALE GENOMIC DNA]</scope>
    <source>
        <strain evidence="3">cv. Huhao1</strain>
        <tissue evidence="2">Leaf</tissue>
    </source>
</reference>
<dbReference type="EMBL" id="PKPP01008637">
    <property type="protein sequence ID" value="PWA50184.1"/>
    <property type="molecule type" value="Genomic_DNA"/>
</dbReference>
<dbReference type="Proteomes" id="UP000245207">
    <property type="component" value="Unassembled WGS sequence"/>
</dbReference>
<sequence length="210" mass="23481">MNGTIDDGDNSDKDGIYGGDVEMMMKNKENENVRSDSVNSVVHSNNKELKPSYANIAQDKGSYETNVENLLKVRPTEIDENASRCGKPLIMDVVTATNYKHGDGRLGYARVLVEIDASKELPKTNDVVYSNALNEVHCKKSVPVEYSWVPPKCSCKCEVFGHWSDNCNKNKKTDEINEHSNGQTGAHGTSEEMKNENGFTKVNYRKTIRK</sequence>